<evidence type="ECO:0000313" key="1">
    <source>
        <dbReference type="EMBL" id="MDT8760904.1"/>
    </source>
</evidence>
<comment type="caution">
    <text evidence="1">The sequence shown here is derived from an EMBL/GenBank/DDBJ whole genome shotgun (WGS) entry which is preliminary data.</text>
</comment>
<reference evidence="1" key="1">
    <citation type="submission" date="2022-04" db="EMBL/GenBank/DDBJ databases">
        <title>Tomato heritable bacteria conferring resistance against bacterial wilt.</title>
        <authorList>
            <person name="Yin J."/>
        </authorList>
    </citation>
    <scope>NUCLEOTIDE SEQUENCE</scope>
    <source>
        <strain evidence="1">Cra20</strain>
    </source>
</reference>
<name>A0ABU3N8Q9_9SPHN</name>
<protein>
    <recommendedName>
        <fullName evidence="2">Phage baseplate protein</fullName>
    </recommendedName>
</protein>
<accession>A0ABU3N8Q9</accession>
<sequence>MPAPDPSAILDVWERGLRQPLQRQVVALLAAVTGSSEADIVALPLGARDAILLDLREQLFGIDLATVTACPSCSEQLEAGFSLDQVRTPALPAGEADLIAMVAGREIRFRPPATADLLAIPAGADAAAVRTILLERCVTARDTDGTRLAPDALPASAIPPIIEGMARADPQAVVELRLTCAACGHGFVAIFDIAAFLMREIHGWARQMLRDIDSLARAYGWREADILALSPTRRQVYVEMAAT</sequence>
<gene>
    <name evidence="1" type="ORF">MZO42_19565</name>
</gene>
<organism evidence="1">
    <name type="scientific">Sphingomonas psychrotolerans</name>
    <dbReference type="NCBI Taxonomy" id="1327635"/>
    <lineage>
        <taxon>Bacteria</taxon>
        <taxon>Pseudomonadati</taxon>
        <taxon>Pseudomonadota</taxon>
        <taxon>Alphaproteobacteria</taxon>
        <taxon>Sphingomonadales</taxon>
        <taxon>Sphingomonadaceae</taxon>
        <taxon>Sphingomonas</taxon>
    </lineage>
</organism>
<dbReference type="EMBL" id="JALMLT010000006">
    <property type="protein sequence ID" value="MDT8760904.1"/>
    <property type="molecule type" value="Genomic_DNA"/>
</dbReference>
<dbReference type="Pfam" id="PF12322">
    <property type="entry name" value="T4_baseplate"/>
    <property type="match status" value="1"/>
</dbReference>
<evidence type="ECO:0008006" key="2">
    <source>
        <dbReference type="Google" id="ProtNLM"/>
    </source>
</evidence>
<dbReference type="InterPro" id="IPR024364">
    <property type="entry name" value="Baseplate_phage_T4-like"/>
</dbReference>
<proteinExistence type="predicted"/>